<sequence length="194" mass="20965">MQKKSLTIREVILTIIIAILFGAVYKVWGTVYTASSAVVPFLGQIVYPMWFVAGIVAAYIIRKPGVAFLAEFAAASGELLSGSQFGLPVLVSGFLQGIGAELVFAAFRYKRWDLSVVLLASLAACAGSLLGDYAIRGFGAKTLFIQVTTIFFRALGSIVVCGLFSKWLSDKLAKTGSLNNYEIVYSNQKVWGNK</sequence>
<evidence type="ECO:0000313" key="2">
    <source>
        <dbReference type="EMBL" id="MFK2825318.1"/>
    </source>
</evidence>
<evidence type="ECO:0000313" key="3">
    <source>
        <dbReference type="Proteomes" id="UP001619911"/>
    </source>
</evidence>
<name>A0ABW8I746_9BACI</name>
<dbReference type="EMBL" id="JAUIYO010000003">
    <property type="protein sequence ID" value="MFK2825318.1"/>
    <property type="molecule type" value="Genomic_DNA"/>
</dbReference>
<dbReference type="Proteomes" id="UP001619911">
    <property type="component" value="Unassembled WGS sequence"/>
</dbReference>
<evidence type="ECO:0000256" key="1">
    <source>
        <dbReference type="SAM" id="Phobius"/>
    </source>
</evidence>
<dbReference type="Pfam" id="PF09819">
    <property type="entry name" value="ABC_cobalt"/>
    <property type="match status" value="1"/>
</dbReference>
<feature type="transmembrane region" description="Helical" evidence="1">
    <location>
        <begin position="6"/>
        <end position="25"/>
    </location>
</feature>
<dbReference type="InterPro" id="IPR017195">
    <property type="entry name" value="ABC_thiamin-permease_prd"/>
</dbReference>
<reference evidence="2 3" key="1">
    <citation type="submission" date="2023-07" db="EMBL/GenBank/DDBJ databases">
        <title>Bacillus lucianemedeirus sp. nov, a new species isolated from an immunobiological production facility.</title>
        <authorList>
            <person name="Costa L.V."/>
            <person name="Miranda R.V.S.L."/>
            <person name="Brandao M.L.L."/>
            <person name="Reis C.M.F."/>
            <person name="Frazao A.M."/>
            <person name="Cruz F.V."/>
            <person name="Baio P.V.P."/>
            <person name="Veras J.F.C."/>
            <person name="Ramos J.N."/>
            <person name="Vieira V."/>
        </authorList>
    </citation>
    <scope>NUCLEOTIDE SEQUENCE [LARGE SCALE GENOMIC DNA]</scope>
    <source>
        <strain evidence="2 3">B190/17</strain>
    </source>
</reference>
<organism evidence="2 3">
    <name type="scientific">Bacillus lumedeiriae</name>
    <dbReference type="NCBI Taxonomy" id="3058829"/>
    <lineage>
        <taxon>Bacteria</taxon>
        <taxon>Bacillati</taxon>
        <taxon>Bacillota</taxon>
        <taxon>Bacilli</taxon>
        <taxon>Bacillales</taxon>
        <taxon>Bacillaceae</taxon>
        <taxon>Bacillus</taxon>
    </lineage>
</organism>
<feature type="transmembrane region" description="Helical" evidence="1">
    <location>
        <begin position="85"/>
        <end position="107"/>
    </location>
</feature>
<feature type="transmembrane region" description="Helical" evidence="1">
    <location>
        <begin position="143"/>
        <end position="164"/>
    </location>
</feature>
<feature type="transmembrane region" description="Helical" evidence="1">
    <location>
        <begin position="37"/>
        <end position="61"/>
    </location>
</feature>
<accession>A0ABW8I746</accession>
<feature type="transmembrane region" description="Helical" evidence="1">
    <location>
        <begin position="114"/>
        <end position="131"/>
    </location>
</feature>
<keyword evidence="1" id="KW-0472">Membrane</keyword>
<keyword evidence="3" id="KW-1185">Reference proteome</keyword>
<proteinExistence type="predicted"/>
<gene>
    <name evidence="2" type="ORF">QYG89_06410</name>
</gene>
<keyword evidence="1" id="KW-0812">Transmembrane</keyword>
<dbReference type="RefSeq" id="WP_404315784.1">
    <property type="nucleotide sequence ID" value="NZ_JAUIYO010000003.1"/>
</dbReference>
<keyword evidence="1" id="KW-1133">Transmembrane helix</keyword>
<dbReference type="PIRSF" id="PIRSF037394">
    <property type="entry name" value="ABC_thiamine-permease_YkoE_prd"/>
    <property type="match status" value="1"/>
</dbReference>
<protein>
    <submittedName>
        <fullName evidence="2">ECF transporter S component</fullName>
    </submittedName>
</protein>
<comment type="caution">
    <text evidence="2">The sequence shown here is derived from an EMBL/GenBank/DDBJ whole genome shotgun (WGS) entry which is preliminary data.</text>
</comment>